<dbReference type="Pfam" id="PF07766">
    <property type="entry name" value="LETM1_RBD"/>
    <property type="match status" value="1"/>
</dbReference>
<proteinExistence type="predicted"/>
<dbReference type="OrthoDB" id="1421172at2"/>
<evidence type="ECO:0000259" key="1">
    <source>
        <dbReference type="Pfam" id="PF07766"/>
    </source>
</evidence>
<dbReference type="SUPFAM" id="SSF158682">
    <property type="entry name" value="TerB-like"/>
    <property type="match status" value="1"/>
</dbReference>
<dbReference type="InterPro" id="IPR029024">
    <property type="entry name" value="TerB-like"/>
</dbReference>
<sequence>MNPSSAGWIKKVLNEITKNNLFLSFSQEQFYDELRHSGFIYGTNLDVVAQVFPKRDLTEEELCKVNFLLALFYSYTNTKTDIPFVESIINFYTTIDDIKTSFFEELLGDKKSSEQLEKIIHKRIQIDDNILTKNFNYFVINALLYVDVLAFNVFLKSKTIKLDYLKHLEASIVAITLDVLNSKELKNQYDESLIKLFESSLRYRDAKTISYEKAVKHVKNEQEKFYLLDLACMATWSDQMIDLKEQQFLEKLGADLQLELSRINQSIRSVNKFYSSNKEKIPLLSSKNIVQSFYNNSSKMVHKLITRNSKRLYQEIKDSKELMVLISQSTIRDLTKEEQKKVQEQLLDIFKSIPSLAIFLLPGGALLLPLVVKFIPKLLPSAFDENRIND</sequence>
<dbReference type="AlphaFoldDB" id="A0A5C4SKH1"/>
<dbReference type="NCBIfam" id="NF040639">
    <property type="entry name" value="LETM1_rel_film"/>
    <property type="match status" value="1"/>
</dbReference>
<feature type="domain" description="Letm1 RBD" evidence="1">
    <location>
        <begin position="334"/>
        <end position="386"/>
    </location>
</feature>
<evidence type="ECO:0000313" key="3">
    <source>
        <dbReference type="Proteomes" id="UP000308713"/>
    </source>
</evidence>
<comment type="caution">
    <text evidence="2">The sequence shown here is derived from an EMBL/GenBank/DDBJ whole genome shotgun (WGS) entry which is preliminary data.</text>
</comment>
<dbReference type="GO" id="GO:0043022">
    <property type="term" value="F:ribosome binding"/>
    <property type="evidence" value="ECO:0007669"/>
    <property type="project" value="InterPro"/>
</dbReference>
<dbReference type="EMBL" id="VDCS01000010">
    <property type="protein sequence ID" value="TNJ43531.1"/>
    <property type="molecule type" value="Genomic_DNA"/>
</dbReference>
<protein>
    <recommendedName>
        <fullName evidence="1">Letm1 RBD domain-containing protein</fullName>
    </recommendedName>
</protein>
<reference evidence="2 3" key="1">
    <citation type="submission" date="2019-05" db="EMBL/GenBank/DDBJ databases">
        <title>Tamlana fucoidanivorans sp. nov., isolated from the surface of algae collected from Fujian province in China.</title>
        <authorList>
            <person name="Li J."/>
        </authorList>
    </citation>
    <scope>NUCLEOTIDE SEQUENCE [LARGE SCALE GENOMIC DNA]</scope>
    <source>
        <strain evidence="2 3">CW2-9</strain>
    </source>
</reference>
<gene>
    <name evidence="2" type="ORF">FGF67_11470</name>
</gene>
<organism evidence="2 3">
    <name type="scientific">Allotamlana fucoidanivorans</name>
    <dbReference type="NCBI Taxonomy" id="2583814"/>
    <lineage>
        <taxon>Bacteria</taxon>
        <taxon>Pseudomonadati</taxon>
        <taxon>Bacteroidota</taxon>
        <taxon>Flavobacteriia</taxon>
        <taxon>Flavobacteriales</taxon>
        <taxon>Flavobacteriaceae</taxon>
        <taxon>Allotamlana</taxon>
    </lineage>
</organism>
<name>A0A5C4SKH1_9FLAO</name>
<dbReference type="Proteomes" id="UP000308713">
    <property type="component" value="Unassembled WGS sequence"/>
</dbReference>
<dbReference type="InterPro" id="IPR033122">
    <property type="entry name" value="LETM1-like_RBD"/>
</dbReference>
<keyword evidence="3" id="KW-1185">Reference proteome</keyword>
<evidence type="ECO:0000313" key="2">
    <source>
        <dbReference type="EMBL" id="TNJ43531.1"/>
    </source>
</evidence>
<accession>A0A5C4SKH1</accession>
<dbReference type="RefSeq" id="WP_139697881.1">
    <property type="nucleotide sequence ID" value="NZ_CP074074.1"/>
</dbReference>